<dbReference type="VEuPathDB" id="AmoebaDB:DDB_G0280561"/>
<dbReference type="AlphaFoldDB" id="Q54V80"/>
<organism evidence="2 3">
    <name type="scientific">Dictyostelium discoideum</name>
    <name type="common">Social amoeba</name>
    <dbReference type="NCBI Taxonomy" id="44689"/>
    <lineage>
        <taxon>Eukaryota</taxon>
        <taxon>Amoebozoa</taxon>
        <taxon>Evosea</taxon>
        <taxon>Eumycetozoa</taxon>
        <taxon>Dictyostelia</taxon>
        <taxon>Dictyosteliales</taxon>
        <taxon>Dictyosteliaceae</taxon>
        <taxon>Dictyostelium</taxon>
    </lineage>
</organism>
<comment type="caution">
    <text evidence="2">The sequence shown here is derived from an EMBL/GenBank/DDBJ whole genome shotgun (WGS) entry which is preliminary data.</text>
</comment>
<feature type="region of interest" description="Disordered" evidence="1">
    <location>
        <begin position="49"/>
        <end position="79"/>
    </location>
</feature>
<name>Q54V80_DICDI</name>
<dbReference type="dictyBase" id="DDB_G0280561"/>
<feature type="compositionally biased region" description="Basic and acidic residues" evidence="1">
    <location>
        <begin position="19"/>
        <end position="31"/>
    </location>
</feature>
<dbReference type="RefSeq" id="XP_641051.1">
    <property type="nucleotide sequence ID" value="XM_635959.1"/>
</dbReference>
<reference evidence="2 3" key="1">
    <citation type="journal article" date="2005" name="Nature">
        <title>The genome of the social amoeba Dictyostelium discoideum.</title>
        <authorList>
            <consortium name="The Dictyostelium discoideum Sequencing Consortium"/>
            <person name="Eichinger L."/>
            <person name="Pachebat J.A."/>
            <person name="Glockner G."/>
            <person name="Rajandream M.A."/>
            <person name="Sucgang R."/>
            <person name="Berriman M."/>
            <person name="Song J."/>
            <person name="Olsen R."/>
            <person name="Szafranski K."/>
            <person name="Xu Q."/>
            <person name="Tunggal B."/>
            <person name="Kummerfeld S."/>
            <person name="Madera M."/>
            <person name="Konfortov B.A."/>
            <person name="Rivero F."/>
            <person name="Bankier A.T."/>
            <person name="Lehmann R."/>
            <person name="Hamlin N."/>
            <person name="Davies R."/>
            <person name="Gaudet P."/>
            <person name="Fey P."/>
            <person name="Pilcher K."/>
            <person name="Chen G."/>
            <person name="Saunders D."/>
            <person name="Sodergren E."/>
            <person name="Davis P."/>
            <person name="Kerhornou A."/>
            <person name="Nie X."/>
            <person name="Hall N."/>
            <person name="Anjard C."/>
            <person name="Hemphill L."/>
            <person name="Bason N."/>
            <person name="Farbrother P."/>
            <person name="Desany B."/>
            <person name="Just E."/>
            <person name="Morio T."/>
            <person name="Rost R."/>
            <person name="Churcher C."/>
            <person name="Cooper J."/>
            <person name="Haydock S."/>
            <person name="van Driessche N."/>
            <person name="Cronin A."/>
            <person name="Goodhead I."/>
            <person name="Muzny D."/>
            <person name="Mourier T."/>
            <person name="Pain A."/>
            <person name="Lu M."/>
            <person name="Harper D."/>
            <person name="Lindsay R."/>
            <person name="Hauser H."/>
            <person name="James K."/>
            <person name="Quiles M."/>
            <person name="Madan Babu M."/>
            <person name="Saito T."/>
            <person name="Buchrieser C."/>
            <person name="Wardroper A."/>
            <person name="Felder M."/>
            <person name="Thangavelu M."/>
            <person name="Johnson D."/>
            <person name="Knights A."/>
            <person name="Loulseged H."/>
            <person name="Mungall K."/>
            <person name="Oliver K."/>
            <person name="Price C."/>
            <person name="Quail M.A."/>
            <person name="Urushihara H."/>
            <person name="Hernandez J."/>
            <person name="Rabbinowitsch E."/>
            <person name="Steffen D."/>
            <person name="Sanders M."/>
            <person name="Ma J."/>
            <person name="Kohara Y."/>
            <person name="Sharp S."/>
            <person name="Simmonds M."/>
            <person name="Spiegler S."/>
            <person name="Tivey A."/>
            <person name="Sugano S."/>
            <person name="White B."/>
            <person name="Walker D."/>
            <person name="Woodward J."/>
            <person name="Winckler T."/>
            <person name="Tanaka Y."/>
            <person name="Shaulsky G."/>
            <person name="Schleicher M."/>
            <person name="Weinstock G."/>
            <person name="Rosenthal A."/>
            <person name="Cox E.C."/>
            <person name="Chisholm R.L."/>
            <person name="Gibbs R."/>
            <person name="Loomis W.F."/>
            <person name="Platzer M."/>
            <person name="Kay R.R."/>
            <person name="Williams J."/>
            <person name="Dear P.H."/>
            <person name="Noegel A.A."/>
            <person name="Barrell B."/>
            <person name="Kuspa A."/>
        </authorList>
    </citation>
    <scope>NUCLEOTIDE SEQUENCE [LARGE SCALE GENOMIC DNA]</scope>
    <source>
        <strain evidence="2 3">AX4</strain>
    </source>
</reference>
<feature type="region of interest" description="Disordered" evidence="1">
    <location>
        <begin position="1"/>
        <end position="31"/>
    </location>
</feature>
<dbReference type="KEGG" id="ddi:DDB_G0280561"/>
<proteinExistence type="predicted"/>
<gene>
    <name evidence="2" type="ORF">DDB_G0280561</name>
</gene>
<evidence type="ECO:0000256" key="1">
    <source>
        <dbReference type="SAM" id="MobiDB-lite"/>
    </source>
</evidence>
<evidence type="ECO:0000313" key="3">
    <source>
        <dbReference type="Proteomes" id="UP000002195"/>
    </source>
</evidence>
<dbReference type="InParanoid" id="Q54V80"/>
<dbReference type="HOGENOM" id="CLU_2325111_0_0_1"/>
<dbReference type="GeneID" id="8622609"/>
<sequence length="99" mass="11209">MEKTTKTTTTKTTTGRVGTTERDLGDTTRSFGEKIKEVATDLKNTFVESLPNKSSFDRDPTRADSESKDHYKHEKKTEVIDPVTGVKTEHFEKTEKVTK</sequence>
<evidence type="ECO:0000313" key="2">
    <source>
        <dbReference type="EMBL" id="EAL67082.1"/>
    </source>
</evidence>
<feature type="compositionally biased region" description="Basic and acidic residues" evidence="1">
    <location>
        <begin position="55"/>
        <end position="79"/>
    </location>
</feature>
<dbReference type="EMBL" id="AAFI02000037">
    <property type="protein sequence ID" value="EAL67082.1"/>
    <property type="molecule type" value="Genomic_DNA"/>
</dbReference>
<protein>
    <submittedName>
        <fullName evidence="2">Uncharacterized protein</fullName>
    </submittedName>
</protein>
<dbReference type="Proteomes" id="UP000002195">
    <property type="component" value="Unassembled WGS sequence"/>
</dbReference>
<dbReference type="PaxDb" id="44689-DDB0206043"/>
<accession>Q54V80</accession>
<keyword evidence="3" id="KW-1185">Reference proteome</keyword>
<feature type="compositionally biased region" description="Low complexity" evidence="1">
    <location>
        <begin position="1"/>
        <end position="14"/>
    </location>
</feature>